<protein>
    <recommendedName>
        <fullName evidence="4">ABC-2 family transporter protein</fullName>
    </recommendedName>
</protein>
<feature type="transmembrane region" description="Helical" evidence="1">
    <location>
        <begin position="96"/>
        <end position="123"/>
    </location>
</feature>
<keyword evidence="1" id="KW-0472">Membrane</keyword>
<dbReference type="AlphaFoldDB" id="A0A662Z3B3"/>
<name>A0A662Z3B3_9STAP</name>
<feature type="transmembrane region" description="Helical" evidence="1">
    <location>
        <begin position="172"/>
        <end position="190"/>
    </location>
</feature>
<sequence length="268" mass="30516">MINLVRADIQRILHKKSMYIVLSLLFGGFTFLQLFIVTPNVGETISEPLFRHTLDIVARFSTLIIGIFTFYTVYIDDFSSNNLSNILSVGIERSTYVFSKLIVMVLFVTGILILGTVFFFSLYGILALIHNGAPFHVHFFEHILYGVITLYFGIIAFSLLVQVILYSTQSALVSIFALLFVYSSAIIEILDRFSTLSRLDLQLVKSYTLSYRLFEVSQMLTIPNYIENGFSYTILLATWGIGLLYILFLLPIVIFILKKVDIKYDALS</sequence>
<gene>
    <name evidence="2" type="ORF">SAMN05192557_1249</name>
</gene>
<proteinExistence type="predicted"/>
<keyword evidence="1" id="KW-1133">Transmembrane helix</keyword>
<evidence type="ECO:0000313" key="2">
    <source>
        <dbReference type="EMBL" id="SEW01706.1"/>
    </source>
</evidence>
<keyword evidence="3" id="KW-1185">Reference proteome</keyword>
<organism evidence="2 3">
    <name type="scientific">Aliicoccus persicus</name>
    <dbReference type="NCBI Taxonomy" id="930138"/>
    <lineage>
        <taxon>Bacteria</taxon>
        <taxon>Bacillati</taxon>
        <taxon>Bacillota</taxon>
        <taxon>Bacilli</taxon>
        <taxon>Bacillales</taxon>
        <taxon>Staphylococcaceae</taxon>
        <taxon>Aliicoccus</taxon>
    </lineage>
</organism>
<feature type="transmembrane region" description="Helical" evidence="1">
    <location>
        <begin position="18"/>
        <end position="36"/>
    </location>
</feature>
<dbReference type="EMBL" id="FOIT01000003">
    <property type="protein sequence ID" value="SEW01706.1"/>
    <property type="molecule type" value="Genomic_DNA"/>
</dbReference>
<keyword evidence="1" id="KW-0812">Transmembrane</keyword>
<evidence type="ECO:0000313" key="3">
    <source>
        <dbReference type="Proteomes" id="UP000243605"/>
    </source>
</evidence>
<accession>A0A662Z3B3</accession>
<feature type="transmembrane region" description="Helical" evidence="1">
    <location>
        <begin position="143"/>
        <end position="165"/>
    </location>
</feature>
<reference evidence="2 3" key="1">
    <citation type="submission" date="2016-10" db="EMBL/GenBank/DDBJ databases">
        <authorList>
            <person name="Varghese N."/>
            <person name="Submissions S."/>
        </authorList>
    </citation>
    <scope>NUCLEOTIDE SEQUENCE [LARGE SCALE GENOMIC DNA]</scope>
    <source>
        <strain evidence="2 3">IBRC-M10081</strain>
    </source>
</reference>
<feature type="transmembrane region" description="Helical" evidence="1">
    <location>
        <begin position="56"/>
        <end position="75"/>
    </location>
</feature>
<evidence type="ECO:0000256" key="1">
    <source>
        <dbReference type="SAM" id="Phobius"/>
    </source>
</evidence>
<dbReference type="Proteomes" id="UP000243605">
    <property type="component" value="Unassembled WGS sequence"/>
</dbReference>
<evidence type="ECO:0008006" key="4">
    <source>
        <dbReference type="Google" id="ProtNLM"/>
    </source>
</evidence>
<feature type="transmembrane region" description="Helical" evidence="1">
    <location>
        <begin position="230"/>
        <end position="257"/>
    </location>
</feature>